<dbReference type="PANTHER" id="PTHR30093">
    <property type="entry name" value="GENERAL SECRETION PATHWAY PROTEIN G"/>
    <property type="match status" value="1"/>
</dbReference>
<evidence type="ECO:0000259" key="2">
    <source>
        <dbReference type="Pfam" id="PF07596"/>
    </source>
</evidence>
<evidence type="ECO:0000313" key="4">
    <source>
        <dbReference type="Proteomes" id="UP000214646"/>
    </source>
</evidence>
<dbReference type="InterPro" id="IPR027558">
    <property type="entry name" value="Pre_pil_HX9DG_C"/>
</dbReference>
<dbReference type="SUPFAM" id="SSF54523">
    <property type="entry name" value="Pili subunits"/>
    <property type="match status" value="1"/>
</dbReference>
<keyword evidence="1" id="KW-0472">Membrane</keyword>
<dbReference type="InterPro" id="IPR012902">
    <property type="entry name" value="N_methyl_site"/>
</dbReference>
<comment type="caution">
    <text evidence="3">The sequence shown here is derived from an EMBL/GenBank/DDBJ whole genome shotgun (WGS) entry which is preliminary data.</text>
</comment>
<evidence type="ECO:0000256" key="1">
    <source>
        <dbReference type="SAM" id="Phobius"/>
    </source>
</evidence>
<protein>
    <recommendedName>
        <fullName evidence="2">DUF1559 domain-containing protein</fullName>
    </recommendedName>
</protein>
<keyword evidence="1" id="KW-1133">Transmembrane helix</keyword>
<dbReference type="InterPro" id="IPR045584">
    <property type="entry name" value="Pilin-like"/>
</dbReference>
<proteinExistence type="predicted"/>
<accession>A0A225DVF3</accession>
<dbReference type="NCBIfam" id="TIGR04294">
    <property type="entry name" value="pre_pil_HX9DG"/>
    <property type="match status" value="1"/>
</dbReference>
<feature type="transmembrane region" description="Helical" evidence="1">
    <location>
        <begin position="12"/>
        <end position="36"/>
    </location>
</feature>
<dbReference type="Pfam" id="PF07596">
    <property type="entry name" value="SBP_bac_10"/>
    <property type="match status" value="1"/>
</dbReference>
<feature type="domain" description="DUF1559" evidence="2">
    <location>
        <begin position="37"/>
        <end position="304"/>
    </location>
</feature>
<reference evidence="4" key="1">
    <citation type="submission" date="2017-06" db="EMBL/GenBank/DDBJ databases">
        <title>Genome analysis of Fimbriiglobus ruber SP5, the first member of the order Planctomycetales with confirmed chitinolytic capability.</title>
        <authorList>
            <person name="Ravin N.V."/>
            <person name="Rakitin A.L."/>
            <person name="Ivanova A.A."/>
            <person name="Beletsky A.V."/>
            <person name="Kulichevskaya I.S."/>
            <person name="Mardanov A.V."/>
            <person name="Dedysh S.N."/>
        </authorList>
    </citation>
    <scope>NUCLEOTIDE SEQUENCE [LARGE SCALE GENOMIC DNA]</scope>
    <source>
        <strain evidence="4">SP5</strain>
    </source>
</reference>
<keyword evidence="4" id="KW-1185">Reference proteome</keyword>
<dbReference type="OrthoDB" id="289947at2"/>
<dbReference type="RefSeq" id="WP_088256127.1">
    <property type="nucleotide sequence ID" value="NZ_NIDE01000008.1"/>
</dbReference>
<name>A0A225DVF3_9BACT</name>
<dbReference type="Proteomes" id="UP000214646">
    <property type="component" value="Unassembled WGS sequence"/>
</dbReference>
<organism evidence="3 4">
    <name type="scientific">Fimbriiglobus ruber</name>
    <dbReference type="NCBI Taxonomy" id="1908690"/>
    <lineage>
        <taxon>Bacteria</taxon>
        <taxon>Pseudomonadati</taxon>
        <taxon>Planctomycetota</taxon>
        <taxon>Planctomycetia</taxon>
        <taxon>Gemmatales</taxon>
        <taxon>Gemmataceae</taxon>
        <taxon>Fimbriiglobus</taxon>
    </lineage>
</organism>
<dbReference type="InterPro" id="IPR011453">
    <property type="entry name" value="DUF1559"/>
</dbReference>
<dbReference type="Gene3D" id="3.30.700.10">
    <property type="entry name" value="Glycoprotein, Type 4 Pilin"/>
    <property type="match status" value="1"/>
</dbReference>
<dbReference type="Pfam" id="PF07963">
    <property type="entry name" value="N_methyl"/>
    <property type="match status" value="1"/>
</dbReference>
<gene>
    <name evidence="3" type="ORF">FRUB_05076</name>
</gene>
<dbReference type="EMBL" id="NIDE01000008">
    <property type="protein sequence ID" value="OWK40157.1"/>
    <property type="molecule type" value="Genomic_DNA"/>
</dbReference>
<keyword evidence="1" id="KW-0812">Transmembrane</keyword>
<dbReference type="AlphaFoldDB" id="A0A225DVF3"/>
<sequence>MKLTIRTSSRPAFTLIELLVVIAIIAILIGLLLPAVQKVREAASRARCQNNLKQIGLAEHNHASAIGGFTMMPYNPSFAWLTSKPYSQPNGWCVQLLPYIEQNNLYIQYNLNQTWDNAVNATVIQTAVSTYVCPSTATSSGRTSLGLLSNGRGALDYMPFFNLDSSAWNQGNVANYAAGTSDANTGSGFLGRSVNRRVEEITDGTSNTLLIAEDAGRNGLWVQGKNVAATAITSTLDEGGAWGNCCLGGSFDYLHFWNSAAETYGGPIAVNGDNGGDIYSFHTGGANVLMGDGSVRFLSASTDVNTVAALFTRSGGEVVTLNQ</sequence>
<dbReference type="NCBIfam" id="TIGR02532">
    <property type="entry name" value="IV_pilin_GFxxxE"/>
    <property type="match status" value="1"/>
</dbReference>
<evidence type="ECO:0000313" key="3">
    <source>
        <dbReference type="EMBL" id="OWK40157.1"/>
    </source>
</evidence>
<dbReference type="PANTHER" id="PTHR30093:SF2">
    <property type="entry name" value="TYPE II SECRETION SYSTEM PROTEIN H"/>
    <property type="match status" value="1"/>
</dbReference>